<dbReference type="EMBL" id="JAQQDH010000001">
    <property type="protein sequence ID" value="MFM0442024.1"/>
    <property type="molecule type" value="Genomic_DNA"/>
</dbReference>
<sequence>MDKRRRIGPNHPLFEEMVALTSTVRIMRRARGKKNPEDVPFGSPEWDVVGAEFMRDVYRAMGGDPDELGKSDL</sequence>
<protein>
    <submittedName>
        <fullName evidence="1">Uncharacterized protein</fullName>
    </submittedName>
</protein>
<dbReference type="Proteomes" id="UP001629288">
    <property type="component" value="Unassembled WGS sequence"/>
</dbReference>
<evidence type="ECO:0000313" key="1">
    <source>
        <dbReference type="EMBL" id="MFM0442024.1"/>
    </source>
</evidence>
<comment type="caution">
    <text evidence="1">The sequence shown here is derived from an EMBL/GenBank/DDBJ whole genome shotgun (WGS) entry which is preliminary data.</text>
</comment>
<reference evidence="1 2" key="1">
    <citation type="journal article" date="2024" name="Chem. Sci.">
        <title>Discovery of megapolipeptins by genome mining of a Burkholderiales bacteria collection.</title>
        <authorList>
            <person name="Paulo B.S."/>
            <person name="Recchia M.J.J."/>
            <person name="Lee S."/>
            <person name="Fergusson C.H."/>
            <person name="Romanowski S.B."/>
            <person name="Hernandez A."/>
            <person name="Krull N."/>
            <person name="Liu D.Y."/>
            <person name="Cavanagh H."/>
            <person name="Bos A."/>
            <person name="Gray C.A."/>
            <person name="Murphy B.T."/>
            <person name="Linington R.G."/>
            <person name="Eustaquio A.S."/>
        </authorList>
    </citation>
    <scope>NUCLEOTIDE SEQUENCE [LARGE SCALE GENOMIC DNA]</scope>
    <source>
        <strain evidence="1 2">RL17-379-BIB-C</strain>
    </source>
</reference>
<organism evidence="1 2">
    <name type="scientific">Paraburkholderia strydomiana</name>
    <dbReference type="NCBI Taxonomy" id="1245417"/>
    <lineage>
        <taxon>Bacteria</taxon>
        <taxon>Pseudomonadati</taxon>
        <taxon>Pseudomonadota</taxon>
        <taxon>Betaproteobacteria</taxon>
        <taxon>Burkholderiales</taxon>
        <taxon>Burkholderiaceae</taxon>
        <taxon>Paraburkholderia</taxon>
    </lineage>
</organism>
<proteinExistence type="predicted"/>
<keyword evidence="2" id="KW-1185">Reference proteome</keyword>
<name>A0ABW9BSF0_9BURK</name>
<accession>A0ABW9BSF0</accession>
<evidence type="ECO:0000313" key="2">
    <source>
        <dbReference type="Proteomes" id="UP001629288"/>
    </source>
</evidence>
<gene>
    <name evidence="1" type="ORF">PQR00_00375</name>
</gene>
<dbReference type="RefSeq" id="WP_408127848.1">
    <property type="nucleotide sequence ID" value="NZ_JAQQDH010000001.1"/>
</dbReference>